<dbReference type="Proteomes" id="UP000054047">
    <property type="component" value="Unassembled WGS sequence"/>
</dbReference>
<protein>
    <submittedName>
        <fullName evidence="1">Uncharacterized protein</fullName>
    </submittedName>
</protein>
<sequence>MDLNSRAYFTATGFQMNLDNLNKFDVYIYYLTSRGIVPPNFQLITSTSFLNAVHYTNFRSCPHYRFKVYLNDSYLEANGPVTGICKKSAQATKP</sequence>
<name>A0A0C2CFB3_9BILA</name>
<proteinExistence type="predicted"/>
<dbReference type="EMBL" id="KN738048">
    <property type="protein sequence ID" value="KIH55018.1"/>
    <property type="molecule type" value="Genomic_DNA"/>
</dbReference>
<reference evidence="1 2" key="1">
    <citation type="submission" date="2013-12" db="EMBL/GenBank/DDBJ databases">
        <title>Draft genome of the parsitic nematode Ancylostoma duodenale.</title>
        <authorList>
            <person name="Mitreva M."/>
        </authorList>
    </citation>
    <scope>NUCLEOTIDE SEQUENCE [LARGE SCALE GENOMIC DNA]</scope>
    <source>
        <strain evidence="1 2">Zhejiang</strain>
    </source>
</reference>
<gene>
    <name evidence="1" type="ORF">ANCDUO_14833</name>
</gene>
<organism evidence="1 2">
    <name type="scientific">Ancylostoma duodenale</name>
    <dbReference type="NCBI Taxonomy" id="51022"/>
    <lineage>
        <taxon>Eukaryota</taxon>
        <taxon>Metazoa</taxon>
        <taxon>Ecdysozoa</taxon>
        <taxon>Nematoda</taxon>
        <taxon>Chromadorea</taxon>
        <taxon>Rhabditida</taxon>
        <taxon>Rhabditina</taxon>
        <taxon>Rhabditomorpha</taxon>
        <taxon>Strongyloidea</taxon>
        <taxon>Ancylostomatidae</taxon>
        <taxon>Ancylostomatinae</taxon>
        <taxon>Ancylostoma</taxon>
    </lineage>
</organism>
<dbReference type="AlphaFoldDB" id="A0A0C2CFB3"/>
<keyword evidence="2" id="KW-1185">Reference proteome</keyword>
<evidence type="ECO:0000313" key="1">
    <source>
        <dbReference type="EMBL" id="KIH55018.1"/>
    </source>
</evidence>
<accession>A0A0C2CFB3</accession>
<evidence type="ECO:0000313" key="2">
    <source>
        <dbReference type="Proteomes" id="UP000054047"/>
    </source>
</evidence>